<proteinExistence type="predicted"/>
<organism evidence="1 2">
    <name type="scientific">Metabacillus bambusae</name>
    <dbReference type="NCBI Taxonomy" id="2795218"/>
    <lineage>
        <taxon>Bacteria</taxon>
        <taxon>Bacillati</taxon>
        <taxon>Bacillota</taxon>
        <taxon>Bacilli</taxon>
        <taxon>Bacillales</taxon>
        <taxon>Bacillaceae</taxon>
        <taxon>Metabacillus</taxon>
    </lineage>
</organism>
<sequence>MFNIEYILETLSRKRPLFRSEKDFQESLLQIMRSMDMKCEANSIINGTKVDLWIEDGDKEILIQLKHKTKKLSVHIDGSQFDLKNHGAQDQGRYDFLKDVKSLEPLCIDKNHRTGFSILLTNDHRYWEKPIKHDSVDKDFQLYDGRKVAGILQWKEEASNGTKSGRENEIELKGTYELRWKNYSKFPTQDSGFRYLRIDV</sequence>
<comment type="caution">
    <text evidence="1">The sequence shown here is derived from an EMBL/GenBank/DDBJ whole genome shotgun (WGS) entry which is preliminary data.</text>
</comment>
<evidence type="ECO:0000313" key="2">
    <source>
        <dbReference type="Proteomes" id="UP000663981"/>
    </source>
</evidence>
<name>A0ABS3MZ59_9BACI</name>
<protein>
    <recommendedName>
        <fullName evidence="3">Restriction endonuclease</fullName>
    </recommendedName>
</protein>
<accession>A0ABS3MZ59</accession>
<evidence type="ECO:0008006" key="3">
    <source>
        <dbReference type="Google" id="ProtNLM"/>
    </source>
</evidence>
<evidence type="ECO:0000313" key="1">
    <source>
        <dbReference type="EMBL" id="MBO1511134.1"/>
    </source>
</evidence>
<reference evidence="1 2" key="1">
    <citation type="submission" date="2021-03" db="EMBL/GenBank/DDBJ databases">
        <title>Whole genome sequence of Metabacillus bambusae BG109.</title>
        <authorList>
            <person name="Jeong J.W."/>
        </authorList>
    </citation>
    <scope>NUCLEOTIDE SEQUENCE [LARGE SCALE GENOMIC DNA]</scope>
    <source>
        <strain evidence="1 2">BG109</strain>
    </source>
</reference>
<dbReference type="RefSeq" id="WP_207975872.1">
    <property type="nucleotide sequence ID" value="NZ_JAGDEL010000003.1"/>
</dbReference>
<keyword evidence="2" id="KW-1185">Reference proteome</keyword>
<dbReference type="EMBL" id="JAGDEL010000003">
    <property type="protein sequence ID" value="MBO1511134.1"/>
    <property type="molecule type" value="Genomic_DNA"/>
</dbReference>
<dbReference type="Proteomes" id="UP000663981">
    <property type="component" value="Unassembled WGS sequence"/>
</dbReference>
<gene>
    <name evidence="1" type="ORF">I7822_05495</name>
</gene>